<name>A0ABT9Q1W6_9HYPH</name>
<dbReference type="RefSeq" id="WP_306840201.1">
    <property type="nucleotide sequence ID" value="NZ_JAUSRF010000034.1"/>
</dbReference>
<dbReference type="InterPro" id="IPR013216">
    <property type="entry name" value="Methyltransf_11"/>
</dbReference>
<dbReference type="GO" id="GO:0008168">
    <property type="term" value="F:methyltransferase activity"/>
    <property type="evidence" value="ECO:0007669"/>
    <property type="project" value="UniProtKB-KW"/>
</dbReference>
<protein>
    <submittedName>
        <fullName evidence="2">SAM-dependent methyltransferase</fullName>
    </submittedName>
</protein>
<keyword evidence="2" id="KW-0489">Methyltransferase</keyword>
<feature type="domain" description="Methyltransferase type 11" evidence="1">
    <location>
        <begin position="45"/>
        <end position="138"/>
    </location>
</feature>
<sequence>MKQDGSSSLQFTGERFHPELEGEIRQEHMHRYAWCCDLVAGKDVVDVASGEGFGSDMLASRAKSVIGIDLSAEAIAHAQGRYTRPNLRFQVGDAAAIDLPDSSADVIVSFETIEHIDNQEGAISEFFRVLREDGVLIISSPDIETYSIRQKYDNPFHKKELDREGFTHLLKQHFGAVRLYGQRILMASALLPSDASMDMAEVLVDDGDIKRVTRESPASMYFVAIAARQASLLPSTNASFLLSDKYDVYWQQKENMARREDMMARTEVDLLSHRQALASLRDDFARLRSELITLRAEAGLKNQFEHMHLISNSGLFDPEFYAALRAGANIDGGKLLEDYIVYGEKEGLAPSAEFDPCFYASTYPDVEESGMGLLLHYIVAGRKEGRLPKAAHGPDPHDAGLA</sequence>
<dbReference type="InterPro" id="IPR029063">
    <property type="entry name" value="SAM-dependent_MTases_sf"/>
</dbReference>
<dbReference type="CDD" id="cd02440">
    <property type="entry name" value="AdoMet_MTases"/>
    <property type="match status" value="1"/>
</dbReference>
<accession>A0ABT9Q1W6</accession>
<keyword evidence="3" id="KW-1185">Reference proteome</keyword>
<dbReference type="PANTHER" id="PTHR43861">
    <property type="entry name" value="TRANS-ACONITATE 2-METHYLTRANSFERASE-RELATED"/>
    <property type="match status" value="1"/>
</dbReference>
<proteinExistence type="predicted"/>
<organism evidence="2 3">
    <name type="scientific">Neorhizobium huautlense</name>
    <dbReference type="NCBI Taxonomy" id="67774"/>
    <lineage>
        <taxon>Bacteria</taxon>
        <taxon>Pseudomonadati</taxon>
        <taxon>Pseudomonadota</taxon>
        <taxon>Alphaproteobacteria</taxon>
        <taxon>Hyphomicrobiales</taxon>
        <taxon>Rhizobiaceae</taxon>
        <taxon>Rhizobium/Agrobacterium group</taxon>
        <taxon>Neorhizobium</taxon>
    </lineage>
</organism>
<evidence type="ECO:0000313" key="2">
    <source>
        <dbReference type="EMBL" id="MDP9840706.1"/>
    </source>
</evidence>
<dbReference type="EMBL" id="JAUSRF010000034">
    <property type="protein sequence ID" value="MDP9840706.1"/>
    <property type="molecule type" value="Genomic_DNA"/>
</dbReference>
<dbReference type="GO" id="GO:0032259">
    <property type="term" value="P:methylation"/>
    <property type="evidence" value="ECO:0007669"/>
    <property type="project" value="UniProtKB-KW"/>
</dbReference>
<dbReference type="Gene3D" id="3.40.50.150">
    <property type="entry name" value="Vaccinia Virus protein VP39"/>
    <property type="match status" value="1"/>
</dbReference>
<comment type="caution">
    <text evidence="2">The sequence shown here is derived from an EMBL/GenBank/DDBJ whole genome shotgun (WGS) entry which is preliminary data.</text>
</comment>
<gene>
    <name evidence="2" type="ORF">J2T09_005494</name>
</gene>
<keyword evidence="2" id="KW-0808">Transferase</keyword>
<dbReference type="Pfam" id="PF08241">
    <property type="entry name" value="Methyltransf_11"/>
    <property type="match status" value="1"/>
</dbReference>
<evidence type="ECO:0000313" key="3">
    <source>
        <dbReference type="Proteomes" id="UP001241472"/>
    </source>
</evidence>
<evidence type="ECO:0000259" key="1">
    <source>
        <dbReference type="Pfam" id="PF08241"/>
    </source>
</evidence>
<dbReference type="Proteomes" id="UP001241472">
    <property type="component" value="Unassembled WGS sequence"/>
</dbReference>
<reference evidence="2 3" key="1">
    <citation type="submission" date="2023-07" db="EMBL/GenBank/DDBJ databases">
        <title>Sorghum-associated microbial communities from plants grown in Nebraska, USA.</title>
        <authorList>
            <person name="Schachtman D."/>
        </authorList>
    </citation>
    <scope>NUCLEOTIDE SEQUENCE [LARGE SCALE GENOMIC DNA]</scope>
    <source>
        <strain evidence="2 3">DS1307</strain>
    </source>
</reference>
<dbReference type="SUPFAM" id="SSF53335">
    <property type="entry name" value="S-adenosyl-L-methionine-dependent methyltransferases"/>
    <property type="match status" value="1"/>
</dbReference>